<feature type="repeat" description="WD" evidence="7">
    <location>
        <begin position="374"/>
        <end position="399"/>
    </location>
</feature>
<evidence type="ECO:0000256" key="4">
    <source>
        <dbReference type="ARBA" id="ARBA00022737"/>
    </source>
</evidence>
<dbReference type="Pfam" id="PF00400">
    <property type="entry name" value="WD40"/>
    <property type="match status" value="3"/>
</dbReference>
<dbReference type="GO" id="GO:0000466">
    <property type="term" value="P:maturation of 5.8S rRNA from tricistronic rRNA transcript (SSU-rRNA, 5.8S rRNA, LSU-rRNA)"/>
    <property type="evidence" value="ECO:0007669"/>
    <property type="project" value="UniProtKB-UniRule"/>
</dbReference>
<dbReference type="InterPro" id="IPR001680">
    <property type="entry name" value="WD40_rpt"/>
</dbReference>
<dbReference type="GO" id="GO:0043021">
    <property type="term" value="F:ribonucleoprotein complex binding"/>
    <property type="evidence" value="ECO:0007669"/>
    <property type="project" value="UniProtKB-UniRule"/>
</dbReference>
<dbReference type="InterPro" id="IPR019775">
    <property type="entry name" value="WD40_repeat_CS"/>
</dbReference>
<comment type="subcellular location">
    <subcellularLocation>
        <location evidence="6">Nucleus</location>
        <location evidence="6">Nucleolus</location>
    </subcellularLocation>
    <subcellularLocation>
        <location evidence="6">Nucleus</location>
        <location evidence="6">Nucleoplasm</location>
    </subcellularLocation>
</comment>
<dbReference type="PRINTS" id="PR00320">
    <property type="entry name" value="GPROTEINBRPT"/>
</dbReference>
<keyword evidence="1 6" id="KW-0690">Ribosome biogenesis</keyword>
<dbReference type="Pfam" id="PF08154">
    <property type="entry name" value="NLE"/>
    <property type="match status" value="1"/>
</dbReference>
<evidence type="ECO:0000256" key="6">
    <source>
        <dbReference type="HAMAP-Rule" id="MF_03029"/>
    </source>
</evidence>
<dbReference type="SUPFAM" id="SSF50978">
    <property type="entry name" value="WD40 repeat-like"/>
    <property type="match status" value="1"/>
</dbReference>
<dbReference type="InterPro" id="IPR020472">
    <property type="entry name" value="WD40_PAC1"/>
</dbReference>
<dbReference type="SMART" id="SM00320">
    <property type="entry name" value="WD40"/>
    <property type="match status" value="6"/>
</dbReference>
<evidence type="ECO:0000256" key="1">
    <source>
        <dbReference type="ARBA" id="ARBA00022517"/>
    </source>
</evidence>
<dbReference type="GO" id="GO:0005654">
    <property type="term" value="C:nucleoplasm"/>
    <property type="evidence" value="ECO:0007669"/>
    <property type="project" value="UniProtKB-SubCell"/>
</dbReference>
<dbReference type="InterPro" id="IPR028599">
    <property type="entry name" value="WDR12/Ytm1"/>
</dbReference>
<feature type="region of interest" description="Disordered" evidence="8">
    <location>
        <begin position="260"/>
        <end position="279"/>
    </location>
</feature>
<dbReference type="GO" id="GO:0005730">
    <property type="term" value="C:nucleolus"/>
    <property type="evidence" value="ECO:0007669"/>
    <property type="project" value="UniProtKB-SubCell"/>
</dbReference>
<dbReference type="InterPro" id="IPR015943">
    <property type="entry name" value="WD40/YVTN_repeat-like_dom_sf"/>
</dbReference>
<feature type="domain" description="NLE" evidence="9">
    <location>
        <begin position="12"/>
        <end position="73"/>
    </location>
</feature>
<dbReference type="PROSITE" id="PS50294">
    <property type="entry name" value="WD_REPEATS_REGION"/>
    <property type="match status" value="1"/>
</dbReference>
<dbReference type="GO" id="GO:0000463">
    <property type="term" value="P:maturation of LSU-rRNA from tricistronic rRNA transcript (SSU-rRNA, 5.8S rRNA, LSU-rRNA)"/>
    <property type="evidence" value="ECO:0007669"/>
    <property type="project" value="UniProtKB-UniRule"/>
</dbReference>
<keyword evidence="4" id="KW-0677">Repeat</keyword>
<dbReference type="PANTHER" id="PTHR19855">
    <property type="entry name" value="WD40 REPEAT PROTEIN 12, 37"/>
    <property type="match status" value="1"/>
</dbReference>
<dbReference type="PROSITE" id="PS00678">
    <property type="entry name" value="WD_REPEATS_1"/>
    <property type="match status" value="2"/>
</dbReference>
<dbReference type="PANTHER" id="PTHR19855:SF11">
    <property type="entry name" value="RIBOSOME BIOGENESIS PROTEIN WDR12"/>
    <property type="match status" value="1"/>
</dbReference>
<reference evidence="10" key="1">
    <citation type="submission" date="2014-08" db="EMBL/GenBank/DDBJ databases">
        <authorList>
            <person name="Sharma Rahul"/>
            <person name="Thines Marco"/>
        </authorList>
    </citation>
    <scope>NUCLEOTIDE SEQUENCE</scope>
</reference>
<evidence type="ECO:0000313" key="10">
    <source>
        <dbReference type="EMBL" id="CDZ97377.1"/>
    </source>
</evidence>
<organism evidence="10">
    <name type="scientific">Phaffia rhodozyma</name>
    <name type="common">Yeast</name>
    <name type="synonym">Xanthophyllomyces dendrorhous</name>
    <dbReference type="NCBI Taxonomy" id="264483"/>
    <lineage>
        <taxon>Eukaryota</taxon>
        <taxon>Fungi</taxon>
        <taxon>Dikarya</taxon>
        <taxon>Basidiomycota</taxon>
        <taxon>Agaricomycotina</taxon>
        <taxon>Tremellomycetes</taxon>
        <taxon>Cystofilobasidiales</taxon>
        <taxon>Mrakiaceae</taxon>
        <taxon>Phaffia</taxon>
    </lineage>
</organism>
<feature type="region of interest" description="Disordered" evidence="8">
    <location>
        <begin position="216"/>
        <end position="236"/>
    </location>
</feature>
<evidence type="ECO:0000256" key="5">
    <source>
        <dbReference type="ARBA" id="ARBA00023242"/>
    </source>
</evidence>
<dbReference type="InterPro" id="IPR036322">
    <property type="entry name" value="WD40_repeat_dom_sf"/>
</dbReference>
<evidence type="ECO:0000259" key="9">
    <source>
        <dbReference type="Pfam" id="PF08154"/>
    </source>
</evidence>
<protein>
    <recommendedName>
        <fullName evidence="6">Ribosome biogenesis protein YTM1</fullName>
    </recommendedName>
</protein>
<accession>A0A0F7SKC8</accession>
<sequence>MTTTQTPTVNLPVRLFTRSTKYAIPPDQYLIPSHWKRFQLSQLINKVLDLASTSPVPFDFVIDGELLRGSLGDWSQSKGQGDGGESVLEIEYIESVLPPTLLNTYQHDDWVSSVSAQKKGFFLTGSYDSRLRVFSHAQNLICTIPTGSSTGGVTDVCWLSSPSFSGSSNEDWLASGNMDGITRVFSFPSLSTANPSALLEGSTLKAKAQLELHHHTSPISSIQSNSPTTESSSSGSSLILTSSWDSTLAIFNLSPLPTAHDPSVPAPIKQSNRESKRRKLDTALIEEQELEAKEVTEGLEVGQGGWRLGPQVVLKGHQARVGRAIWGREEGRVWSCAWDGSVRGWDVDLEMNHLTKQGPSDKICLDMDLMAGTGNVLATSHADRTVSLWDTREESTVISLSFPSAHTSSIPLIRSHPTSSHLLFTAGHDGQIKIWDARSPKQALLGVKRELKEDKKGMEKLLGGDWDGELLGVGGEACELEVYRGKI</sequence>
<evidence type="ECO:0000256" key="3">
    <source>
        <dbReference type="ARBA" id="ARBA00022574"/>
    </source>
</evidence>
<feature type="repeat" description="WD" evidence="7">
    <location>
        <begin position="403"/>
        <end position="445"/>
    </location>
</feature>
<feature type="compositionally biased region" description="Low complexity" evidence="8">
    <location>
        <begin position="220"/>
        <end position="236"/>
    </location>
</feature>
<gene>
    <name evidence="6" type="primary">YTM1</name>
</gene>
<keyword evidence="3 7" id="KW-0853">WD repeat</keyword>
<keyword evidence="2 6" id="KW-0698">rRNA processing</keyword>
<comment type="function">
    <text evidence="6">Component of the NOP7 complex, which is required for maturation of the 25S and 5.8S ribosomal RNAs and formation of the 60S ribosome.</text>
</comment>
<dbReference type="PROSITE" id="PS50082">
    <property type="entry name" value="WD_REPEATS_2"/>
    <property type="match status" value="3"/>
</dbReference>
<evidence type="ECO:0000256" key="8">
    <source>
        <dbReference type="SAM" id="MobiDB-lite"/>
    </source>
</evidence>
<keyword evidence="5 6" id="KW-0539">Nucleus</keyword>
<dbReference type="HAMAP" id="MF_03029">
    <property type="entry name" value="WDR12"/>
    <property type="match status" value="1"/>
</dbReference>
<name>A0A0F7SKC8_PHARH</name>
<dbReference type="EMBL" id="LN483167">
    <property type="protein sequence ID" value="CDZ97377.1"/>
    <property type="molecule type" value="Genomic_DNA"/>
</dbReference>
<proteinExistence type="inferred from homology"/>
<evidence type="ECO:0000256" key="7">
    <source>
        <dbReference type="PROSITE-ProRule" id="PRU00221"/>
    </source>
</evidence>
<comment type="subunit">
    <text evidence="6">Component of the NOP7 complex, composed of ERB1, NOP7 and YTM1. Within the NOP7 complex ERB1 appears to interact directly with NOP7 and YTM1. The NOP7 complex also associates with the 66S pre-ribosome.</text>
</comment>
<dbReference type="GO" id="GO:0030687">
    <property type="term" value="C:preribosome, large subunit precursor"/>
    <property type="evidence" value="ECO:0007669"/>
    <property type="project" value="UniProtKB-UniRule"/>
</dbReference>
<dbReference type="AlphaFoldDB" id="A0A0F7SKC8"/>
<feature type="repeat" description="WD" evidence="7">
    <location>
        <begin position="314"/>
        <end position="348"/>
    </location>
</feature>
<comment type="similarity">
    <text evidence="6">Belongs to the WD repeat WDR12/YTM1 family.</text>
</comment>
<dbReference type="InterPro" id="IPR012972">
    <property type="entry name" value="NLE"/>
</dbReference>
<dbReference type="Gene3D" id="2.130.10.10">
    <property type="entry name" value="YVTN repeat-like/Quinoprotein amine dehydrogenase"/>
    <property type="match status" value="1"/>
</dbReference>
<evidence type="ECO:0000256" key="2">
    <source>
        <dbReference type="ARBA" id="ARBA00022552"/>
    </source>
</evidence>